<proteinExistence type="predicted"/>
<evidence type="ECO:0000259" key="1">
    <source>
        <dbReference type="Pfam" id="PF26571"/>
    </source>
</evidence>
<reference evidence="2 3" key="1">
    <citation type="journal article" date="2019" name="Emerg. Microbes Infect.">
        <title>Comprehensive subspecies identification of 175 nontuberculous mycobacteria species based on 7547 genomic profiles.</title>
        <authorList>
            <person name="Matsumoto Y."/>
            <person name="Kinjo T."/>
            <person name="Motooka D."/>
            <person name="Nabeya D."/>
            <person name="Jung N."/>
            <person name="Uechi K."/>
            <person name="Horii T."/>
            <person name="Iida T."/>
            <person name="Fujita J."/>
            <person name="Nakamura S."/>
        </authorList>
    </citation>
    <scope>NUCLEOTIDE SEQUENCE [LARGE SCALE GENOMIC DNA]</scope>
    <source>
        <strain evidence="2 3">JCM 6396</strain>
    </source>
</reference>
<sequence>MTALRHTLRRTACGAAAASLVLALSIADVRADPAADALARLDELSQAAVQSREAVTAAQRDAEAKLAEQSAAEDRHSADLDALAAANAQLEPYQAAVNRVAATHYMSGRTGQVAAVLTAASPQQLIDQLSLQRTMAEYMAEQMAAFRAGREHAAEAARASEASAVAARAAAEQASAVRAELQAKWGDLQRQILAAEAQYAALTPNQQAVVDNAAATLPPVPAAPGPAAPPPAAMPAPPPAAAPADLPEVLPVGVAREAGLQPNTVLAARAISARFPQIASIDGVRPDSKPWHPSGLAIDIMIPNHSSPAGIALGNEILAFAMANAGRFGLQDVIWRGTYYTPAGPQSTGYGHFDHVHITTLPRG</sequence>
<dbReference type="OrthoDB" id="2989771at2"/>
<dbReference type="Gene3D" id="6.10.250.3150">
    <property type="match status" value="1"/>
</dbReference>
<dbReference type="RefSeq" id="WP_098003725.1">
    <property type="nucleotide sequence ID" value="NZ_AP022563.1"/>
</dbReference>
<evidence type="ECO:0000313" key="2">
    <source>
        <dbReference type="EMBL" id="BBX19472.1"/>
    </source>
</evidence>
<keyword evidence="3" id="KW-1185">Reference proteome</keyword>
<dbReference type="Proteomes" id="UP000467006">
    <property type="component" value="Chromosome"/>
</dbReference>
<accession>A0A7I7K7T4</accession>
<organism evidence="2 3">
    <name type="scientific">Mycolicibacterium duvalii</name>
    <dbReference type="NCBI Taxonomy" id="39688"/>
    <lineage>
        <taxon>Bacteria</taxon>
        <taxon>Bacillati</taxon>
        <taxon>Actinomycetota</taxon>
        <taxon>Actinomycetes</taxon>
        <taxon>Mycobacteriales</taxon>
        <taxon>Mycobacteriaceae</taxon>
        <taxon>Mycolicibacterium</taxon>
    </lineage>
</organism>
<keyword evidence="2" id="KW-0378">Hydrolase</keyword>
<dbReference type="GO" id="GO:0016787">
    <property type="term" value="F:hydrolase activity"/>
    <property type="evidence" value="ECO:0007669"/>
    <property type="project" value="UniProtKB-KW"/>
</dbReference>
<gene>
    <name evidence="2" type="ORF">MDUV_43320</name>
</gene>
<dbReference type="EMBL" id="AP022563">
    <property type="protein sequence ID" value="BBX19472.1"/>
    <property type="molecule type" value="Genomic_DNA"/>
</dbReference>
<name>A0A7I7K7T4_9MYCO</name>
<dbReference type="AlphaFoldDB" id="A0A7I7K7T4"/>
<dbReference type="Pfam" id="PF26571">
    <property type="entry name" value="VldE"/>
    <property type="match status" value="1"/>
</dbReference>
<feature type="domain" description="ARB-07466-like C-terminal" evidence="1">
    <location>
        <begin position="257"/>
        <end position="347"/>
    </location>
</feature>
<evidence type="ECO:0000313" key="3">
    <source>
        <dbReference type="Proteomes" id="UP000467006"/>
    </source>
</evidence>
<protein>
    <submittedName>
        <fullName evidence="2">Glycoside hydrolase</fullName>
    </submittedName>
</protein>
<dbReference type="KEGG" id="mdu:MDUV_43320"/>
<dbReference type="InterPro" id="IPR058593">
    <property type="entry name" value="ARB_07466-like_C"/>
</dbReference>